<dbReference type="InterPro" id="IPR036291">
    <property type="entry name" value="NAD(P)-bd_dom_sf"/>
</dbReference>
<proteinExistence type="inferred from homology"/>
<dbReference type="AlphaFoldDB" id="A0A1Y5T1M6"/>
<dbReference type="InterPro" id="IPR057326">
    <property type="entry name" value="KR_dom"/>
</dbReference>
<sequence>MDTLEVKNIVITGGTGGLGFAIAERLMTSGANVVLADLPGADGEGALAALPQDKGRAIFVEMDVSDADDVERAAAEAEERLGPIDGVVANAGIAPPTDAFDYDAQSWRRTMGVNVDGVFFTAQSFAKRMKAAGRPGSIVMISSIAGFRVVKPERHAAYGTSKAAVAHLASLLGVEWAPHGIRVNALAPGYTATQILKKAQESDPEMMANWLSQVPIGRLLEPAEIANGVAFLLSDLASGVTATTLSVDGGYRPA</sequence>
<dbReference type="FunFam" id="3.40.50.720:FF:000084">
    <property type="entry name" value="Short-chain dehydrogenase reductase"/>
    <property type="match status" value="1"/>
</dbReference>
<keyword evidence="2 4" id="KW-0560">Oxidoreductase</keyword>
<evidence type="ECO:0000313" key="5">
    <source>
        <dbReference type="Proteomes" id="UP000193862"/>
    </source>
</evidence>
<organism evidence="4 5">
    <name type="scientific">Aquimixticola soesokkakensis</name>
    <dbReference type="NCBI Taxonomy" id="1519096"/>
    <lineage>
        <taxon>Bacteria</taxon>
        <taxon>Pseudomonadati</taxon>
        <taxon>Pseudomonadota</taxon>
        <taxon>Alphaproteobacteria</taxon>
        <taxon>Rhodobacterales</taxon>
        <taxon>Paracoccaceae</taxon>
        <taxon>Aquimixticola</taxon>
    </lineage>
</organism>
<dbReference type="Gene3D" id="3.40.50.720">
    <property type="entry name" value="NAD(P)-binding Rossmann-like Domain"/>
    <property type="match status" value="1"/>
</dbReference>
<evidence type="ECO:0000256" key="2">
    <source>
        <dbReference type="ARBA" id="ARBA00023002"/>
    </source>
</evidence>
<evidence type="ECO:0000259" key="3">
    <source>
        <dbReference type="SMART" id="SM00822"/>
    </source>
</evidence>
<feature type="domain" description="Ketoreductase" evidence="3">
    <location>
        <begin position="7"/>
        <end position="189"/>
    </location>
</feature>
<dbReference type="InterPro" id="IPR002347">
    <property type="entry name" value="SDR_fam"/>
</dbReference>
<dbReference type="SMART" id="SM00822">
    <property type="entry name" value="PKS_KR"/>
    <property type="match status" value="1"/>
</dbReference>
<accession>A0A1Y5T1M6</accession>
<dbReference type="NCBIfam" id="NF005559">
    <property type="entry name" value="PRK07231.1"/>
    <property type="match status" value="1"/>
</dbReference>
<dbReference type="EC" id="1.1.1.-" evidence="4"/>
<protein>
    <submittedName>
        <fullName evidence="4">2,5-dichloro-2,5-cyclohexadiene-1,4-diol dehydrogenase</fullName>
        <ecNumber evidence="4">1.1.1.-</ecNumber>
    </submittedName>
</protein>
<dbReference type="PANTHER" id="PTHR43008">
    <property type="entry name" value="BENZIL REDUCTASE"/>
    <property type="match status" value="1"/>
</dbReference>
<evidence type="ECO:0000256" key="1">
    <source>
        <dbReference type="ARBA" id="ARBA00006484"/>
    </source>
</evidence>
<dbReference type="Pfam" id="PF13561">
    <property type="entry name" value="adh_short_C2"/>
    <property type="match status" value="1"/>
</dbReference>
<comment type="similarity">
    <text evidence="1">Belongs to the short-chain dehydrogenases/reductases (SDR) family.</text>
</comment>
<dbReference type="PRINTS" id="PR00081">
    <property type="entry name" value="GDHRDH"/>
</dbReference>
<dbReference type="RefSeq" id="WP_159453237.1">
    <property type="nucleotide sequence ID" value="NZ_FWFS01000008.1"/>
</dbReference>
<keyword evidence="5" id="KW-1185">Reference proteome</keyword>
<reference evidence="4 5" key="1">
    <citation type="submission" date="2017-03" db="EMBL/GenBank/DDBJ databases">
        <authorList>
            <person name="Afonso C.L."/>
            <person name="Miller P.J."/>
            <person name="Scott M.A."/>
            <person name="Spackman E."/>
            <person name="Goraichik I."/>
            <person name="Dimitrov K.M."/>
            <person name="Suarez D.L."/>
            <person name="Swayne D.E."/>
        </authorList>
    </citation>
    <scope>NUCLEOTIDE SEQUENCE [LARGE SCALE GENOMIC DNA]</scope>
    <source>
        <strain evidence="4 5">CECT 8620</strain>
    </source>
</reference>
<dbReference type="PROSITE" id="PS00061">
    <property type="entry name" value="ADH_SHORT"/>
    <property type="match status" value="1"/>
</dbReference>
<dbReference type="EMBL" id="FWFS01000008">
    <property type="protein sequence ID" value="SLN53927.1"/>
    <property type="molecule type" value="Genomic_DNA"/>
</dbReference>
<name>A0A1Y5T1M6_9RHOB</name>
<dbReference type="OrthoDB" id="9803628at2"/>
<dbReference type="Proteomes" id="UP000193862">
    <property type="component" value="Unassembled WGS sequence"/>
</dbReference>
<dbReference type="PRINTS" id="PR00080">
    <property type="entry name" value="SDRFAMILY"/>
</dbReference>
<dbReference type="SUPFAM" id="SSF51735">
    <property type="entry name" value="NAD(P)-binding Rossmann-fold domains"/>
    <property type="match status" value="1"/>
</dbReference>
<evidence type="ECO:0000313" key="4">
    <source>
        <dbReference type="EMBL" id="SLN53927.1"/>
    </source>
</evidence>
<dbReference type="InterPro" id="IPR020904">
    <property type="entry name" value="Sc_DH/Rdtase_CS"/>
</dbReference>
<dbReference type="GO" id="GO:0050664">
    <property type="term" value="F:oxidoreductase activity, acting on NAD(P)H, oxygen as acceptor"/>
    <property type="evidence" value="ECO:0007669"/>
    <property type="project" value="TreeGrafter"/>
</dbReference>
<dbReference type="PANTHER" id="PTHR43008:SF4">
    <property type="entry name" value="CHAIN DEHYDROGENASE, PUTATIVE (AFU_ORTHOLOGUE AFUA_4G08710)-RELATED"/>
    <property type="match status" value="1"/>
</dbReference>
<gene>
    <name evidence="4" type="primary">linC</name>
    <name evidence="4" type="ORF">AQS8620_02370</name>
</gene>